<dbReference type="PANTHER" id="PTHR31087">
    <property type="match status" value="1"/>
</dbReference>
<evidence type="ECO:0000313" key="3">
    <source>
        <dbReference type="Proteomes" id="UP000489600"/>
    </source>
</evidence>
<dbReference type="Gene3D" id="2.40.160.200">
    <property type="entry name" value="LURP1-related"/>
    <property type="match status" value="1"/>
</dbReference>
<dbReference type="Pfam" id="PF04525">
    <property type="entry name" value="LOR"/>
    <property type="match status" value="1"/>
</dbReference>
<dbReference type="Proteomes" id="UP000489600">
    <property type="component" value="Unassembled WGS sequence"/>
</dbReference>
<gene>
    <name evidence="2" type="ORF">ANE_LOCUS23256</name>
</gene>
<keyword evidence="3" id="KW-1185">Reference proteome</keyword>
<proteinExistence type="inferred from homology"/>
<sequence length="192" mass="21722">MEQQGAGVIVHPRFCSPNATDMATVKKLSTRNFDITDVNGTLLFKAEWFGLLKTKRTLSDGFGSPVLTFRQKTMTLHGRTQVFRGGSMEQRDLLYTVKKSPLFQSKTLIDVYLSHNTEEERCDFRVKEFDRGCAVYVGESDVIVAQIRNENTFKSVVFGRKDKSSVTVNPNVDYAFIASLIVILDDIYSMNN</sequence>
<name>A0A565CGX3_9BRAS</name>
<dbReference type="InterPro" id="IPR025659">
    <property type="entry name" value="Tubby-like_C"/>
</dbReference>
<dbReference type="AlphaFoldDB" id="A0A565CGX3"/>
<accession>A0A565CGX3</accession>
<dbReference type="SUPFAM" id="SSF54518">
    <property type="entry name" value="Tubby C-terminal domain-like"/>
    <property type="match status" value="1"/>
</dbReference>
<evidence type="ECO:0000313" key="2">
    <source>
        <dbReference type="EMBL" id="VVB12812.1"/>
    </source>
</evidence>
<dbReference type="InterPro" id="IPR038595">
    <property type="entry name" value="LOR_sf"/>
</dbReference>
<dbReference type="PANTHER" id="PTHR31087:SF160">
    <property type="entry name" value="PROTEIN LURP-ONE-RELATED 1-RELATED"/>
    <property type="match status" value="1"/>
</dbReference>
<reference evidence="2" key="1">
    <citation type="submission" date="2019-07" db="EMBL/GenBank/DDBJ databases">
        <authorList>
            <person name="Dittberner H."/>
        </authorList>
    </citation>
    <scope>NUCLEOTIDE SEQUENCE [LARGE SCALE GENOMIC DNA]</scope>
</reference>
<evidence type="ECO:0008006" key="4">
    <source>
        <dbReference type="Google" id="ProtNLM"/>
    </source>
</evidence>
<dbReference type="OrthoDB" id="97518at2759"/>
<organism evidence="2 3">
    <name type="scientific">Arabis nemorensis</name>
    <dbReference type="NCBI Taxonomy" id="586526"/>
    <lineage>
        <taxon>Eukaryota</taxon>
        <taxon>Viridiplantae</taxon>
        <taxon>Streptophyta</taxon>
        <taxon>Embryophyta</taxon>
        <taxon>Tracheophyta</taxon>
        <taxon>Spermatophyta</taxon>
        <taxon>Magnoliopsida</taxon>
        <taxon>eudicotyledons</taxon>
        <taxon>Gunneridae</taxon>
        <taxon>Pentapetalae</taxon>
        <taxon>rosids</taxon>
        <taxon>malvids</taxon>
        <taxon>Brassicales</taxon>
        <taxon>Brassicaceae</taxon>
        <taxon>Arabideae</taxon>
        <taxon>Arabis</taxon>
    </lineage>
</organism>
<dbReference type="InterPro" id="IPR007612">
    <property type="entry name" value="LOR"/>
</dbReference>
<dbReference type="EMBL" id="CABITT030000008">
    <property type="protein sequence ID" value="VVB12812.1"/>
    <property type="molecule type" value="Genomic_DNA"/>
</dbReference>
<comment type="caution">
    <text evidence="2">The sequence shown here is derived from an EMBL/GenBank/DDBJ whole genome shotgun (WGS) entry which is preliminary data.</text>
</comment>
<evidence type="ECO:0000256" key="1">
    <source>
        <dbReference type="ARBA" id="ARBA00005437"/>
    </source>
</evidence>
<comment type="similarity">
    <text evidence="1">Belongs to the LOR family.</text>
</comment>
<protein>
    <recommendedName>
        <fullName evidence="4">Tubby C-terminal domain-containing protein</fullName>
    </recommendedName>
</protein>